<accession>A0A4Y6V5E0</accession>
<dbReference type="InterPro" id="IPR005182">
    <property type="entry name" value="YdbS-like_PH"/>
</dbReference>
<keyword evidence="1" id="KW-0812">Transmembrane</keyword>
<protein>
    <submittedName>
        <fullName evidence="3">PH domain-containing protein</fullName>
    </submittedName>
</protein>
<evidence type="ECO:0000259" key="2">
    <source>
        <dbReference type="Pfam" id="PF03703"/>
    </source>
</evidence>
<name>A0A4Y6V5E0_SACBS</name>
<dbReference type="PANTHER" id="PTHR34473">
    <property type="entry name" value="UPF0699 TRANSMEMBRANE PROTEIN YDBS"/>
    <property type="match status" value="1"/>
</dbReference>
<dbReference type="OrthoDB" id="1750577at2"/>
<keyword evidence="4" id="KW-1185">Reference proteome</keyword>
<keyword evidence="1" id="KW-1133">Transmembrane helix</keyword>
<proteinExistence type="predicted"/>
<feature type="transmembrane region" description="Helical" evidence="1">
    <location>
        <begin position="60"/>
        <end position="80"/>
    </location>
</feature>
<evidence type="ECO:0000256" key="1">
    <source>
        <dbReference type="SAM" id="Phobius"/>
    </source>
</evidence>
<evidence type="ECO:0000313" key="4">
    <source>
        <dbReference type="Proteomes" id="UP000316968"/>
    </source>
</evidence>
<feature type="domain" description="YdbS-like PH" evidence="2">
    <location>
        <begin position="87"/>
        <end position="162"/>
    </location>
</feature>
<dbReference type="KEGG" id="saca:FFV09_22060"/>
<dbReference type="AlphaFoldDB" id="A0A4Y6V5E0"/>
<dbReference type="PANTHER" id="PTHR34473:SF2">
    <property type="entry name" value="UPF0699 TRANSMEMBRANE PROTEIN YDBT"/>
    <property type="match status" value="1"/>
</dbReference>
<dbReference type="Pfam" id="PF03703">
    <property type="entry name" value="bPH_2"/>
    <property type="match status" value="1"/>
</dbReference>
<reference evidence="3 4" key="1">
    <citation type="submission" date="2019-06" db="EMBL/GenBank/DDBJ databases">
        <title>Saccharibacillus brassicae sp. nov., an endophytic bacterium isolated from Chinese cabbage seeds (Brassica pekinensis).</title>
        <authorList>
            <person name="Jiang L."/>
            <person name="Lee J."/>
            <person name="Kim S.W."/>
        </authorList>
    </citation>
    <scope>NUCLEOTIDE SEQUENCE [LARGE SCALE GENOMIC DNA]</scope>
    <source>
        <strain evidence="4">KCTC 43072 / ATSA2</strain>
    </source>
</reference>
<dbReference type="EMBL" id="CP041217">
    <property type="protein sequence ID" value="QDH23890.1"/>
    <property type="molecule type" value="Genomic_DNA"/>
</dbReference>
<keyword evidence="1" id="KW-0472">Membrane</keyword>
<evidence type="ECO:0000313" key="3">
    <source>
        <dbReference type="EMBL" id="QDH23890.1"/>
    </source>
</evidence>
<feature type="transmembrane region" description="Helical" evidence="1">
    <location>
        <begin position="34"/>
        <end position="54"/>
    </location>
</feature>
<dbReference type="Proteomes" id="UP000316968">
    <property type="component" value="Chromosome"/>
</dbReference>
<organism evidence="3 4">
    <name type="scientific">Saccharibacillus brassicae</name>
    <dbReference type="NCBI Taxonomy" id="2583377"/>
    <lineage>
        <taxon>Bacteria</taxon>
        <taxon>Bacillati</taxon>
        <taxon>Bacillota</taxon>
        <taxon>Bacilli</taxon>
        <taxon>Bacillales</taxon>
        <taxon>Paenibacillaceae</taxon>
        <taxon>Saccharibacillus</taxon>
    </lineage>
</organism>
<gene>
    <name evidence="3" type="ORF">FFV09_22060</name>
</gene>
<sequence>MELNEEHEAQEGRKEDRFRRLHPDWIAASRLGSAYFYAIPLLIALALTVLGAVFDWTWLPLWIGGLVTLGFALLFAFAVFRVPVILYRRFGFAVFEEEIEIRKGLFIITETLIPMTKVQHVELEHGPILRKYGLAELKIVTAATTHSIAGLKAEEAEQLKSSIGELARRTEE</sequence>